<dbReference type="RefSeq" id="WP_197942069.1">
    <property type="nucleotide sequence ID" value="NZ_JAECSB010000090.1"/>
</dbReference>
<dbReference type="EMBL" id="JAECSB010000090">
    <property type="protein sequence ID" value="MBH5146503.1"/>
    <property type="molecule type" value="Genomic_DNA"/>
</dbReference>
<proteinExistence type="predicted"/>
<accession>A0A8I1A1R0</accession>
<reference evidence="1 2" key="1">
    <citation type="submission" date="2020-12" db="EMBL/GenBank/DDBJ databases">
        <title>Draft genome sequence of furan degrading bacterial strain FUR100.</title>
        <authorList>
            <person name="Woiski C."/>
        </authorList>
    </citation>
    <scope>NUCLEOTIDE SEQUENCE [LARGE SCALE GENOMIC DNA]</scope>
    <source>
        <strain evidence="1 2">FUR100</strain>
    </source>
</reference>
<comment type="caution">
    <text evidence="1">The sequence shown here is derived from an EMBL/GenBank/DDBJ whole genome shotgun (WGS) entry which is preliminary data.</text>
</comment>
<evidence type="ECO:0000313" key="1">
    <source>
        <dbReference type="EMBL" id="MBH5146503.1"/>
    </source>
</evidence>
<dbReference type="AlphaFoldDB" id="A0A8I1A1R0"/>
<sequence length="138" mass="15639">MKLRSPLEANIARIEHVNHDRIFTVLSAFPEGIQGDICSCMFSRGTQHPNFDNDDTDHLLSRSIQRPSDQTSLTEADDVLFATDSSPRRWTAQSKAQINVISNNLQILPVISPNLFVDYLTCLERSVEFLPWVPSPRD</sequence>
<protein>
    <submittedName>
        <fullName evidence="1">Uncharacterized protein</fullName>
    </submittedName>
</protein>
<keyword evidence="2" id="KW-1185">Reference proteome</keyword>
<name>A0A8I1A1R0_RHOER</name>
<gene>
    <name evidence="1" type="ORF">I3517_28250</name>
</gene>
<evidence type="ECO:0000313" key="2">
    <source>
        <dbReference type="Proteomes" id="UP000627573"/>
    </source>
</evidence>
<organism evidence="1 2">
    <name type="scientific">Rhodococcus erythropolis</name>
    <name type="common">Arthrobacter picolinophilus</name>
    <dbReference type="NCBI Taxonomy" id="1833"/>
    <lineage>
        <taxon>Bacteria</taxon>
        <taxon>Bacillati</taxon>
        <taxon>Actinomycetota</taxon>
        <taxon>Actinomycetes</taxon>
        <taxon>Mycobacteriales</taxon>
        <taxon>Nocardiaceae</taxon>
        <taxon>Rhodococcus</taxon>
        <taxon>Rhodococcus erythropolis group</taxon>
    </lineage>
</organism>
<dbReference type="Proteomes" id="UP000627573">
    <property type="component" value="Unassembled WGS sequence"/>
</dbReference>